<gene>
    <name evidence="5" type="primary">LOC130459849</name>
</gene>
<accession>A0ABM3QJB8</accession>
<proteinExistence type="inferred from homology"/>
<dbReference type="Gene3D" id="3.90.226.10">
    <property type="entry name" value="2-enoyl-CoA Hydratase, Chain A, domain 1"/>
    <property type="match status" value="1"/>
</dbReference>
<protein>
    <recommendedName>
        <fullName evidence="2">3-hydroxyisobutyryl-CoA hydrolase</fullName>
        <shortName evidence="2">HIB-CoA hydrolase</shortName>
        <shortName evidence="2">HIBYL-CoA-H</shortName>
        <ecNumber evidence="2">3.1.2.4</ecNumber>
    </recommendedName>
    <alternativeName>
        <fullName evidence="2">3-hydroxyisobutyryl-coenzyme A hydrolase</fullName>
    </alternativeName>
</protein>
<evidence type="ECO:0000256" key="2">
    <source>
        <dbReference type="RuleBase" id="RU369070"/>
    </source>
</evidence>
<dbReference type="GeneID" id="130459849"/>
<evidence type="ECO:0000313" key="4">
    <source>
        <dbReference type="Proteomes" id="UP000813463"/>
    </source>
</evidence>
<dbReference type="GO" id="GO:0016787">
    <property type="term" value="F:hydrolase activity"/>
    <property type="evidence" value="ECO:0007669"/>
    <property type="project" value="UniProtKB-KW"/>
</dbReference>
<reference evidence="5" key="2">
    <citation type="submission" date="2025-08" db="UniProtKB">
        <authorList>
            <consortium name="RefSeq"/>
        </authorList>
    </citation>
    <scope>IDENTIFICATION</scope>
    <source>
        <tissue evidence="5">Leaf</tissue>
    </source>
</reference>
<dbReference type="Proteomes" id="UP000813463">
    <property type="component" value="Chromosome 4"/>
</dbReference>
<organism evidence="4 5">
    <name type="scientific">Spinacia oleracea</name>
    <name type="common">Spinach</name>
    <dbReference type="NCBI Taxonomy" id="3562"/>
    <lineage>
        <taxon>Eukaryota</taxon>
        <taxon>Viridiplantae</taxon>
        <taxon>Streptophyta</taxon>
        <taxon>Embryophyta</taxon>
        <taxon>Tracheophyta</taxon>
        <taxon>Spermatophyta</taxon>
        <taxon>Magnoliopsida</taxon>
        <taxon>eudicotyledons</taxon>
        <taxon>Gunneridae</taxon>
        <taxon>Pentapetalae</taxon>
        <taxon>Caryophyllales</taxon>
        <taxon>Chenopodiaceae</taxon>
        <taxon>Chenopodioideae</taxon>
        <taxon>Anserineae</taxon>
        <taxon>Spinacia</taxon>
    </lineage>
</organism>
<name>A0ABM3QJB8_SPIOL</name>
<keyword evidence="4" id="KW-1185">Reference proteome</keyword>
<sequence length="116" mass="13016">MGNLENHIILTSTANFIFNYKHIWISRFDFVIAILKIHSNPIATPSTDPSPLISLMREGRLQGVGQCLICEFRMVFHVLQGDVSKDFFEGCRAIFVDKDKNPKVTGLVESFAVGSD</sequence>
<evidence type="ECO:0000313" key="5">
    <source>
        <dbReference type="RefSeq" id="XP_056683445.1"/>
    </source>
</evidence>
<comment type="similarity">
    <text evidence="2">Belongs to the enoyl-CoA hydratase/isomerase family.</text>
</comment>
<evidence type="ECO:0000259" key="3">
    <source>
        <dbReference type="Pfam" id="PF16113"/>
    </source>
</evidence>
<dbReference type="EC" id="3.1.2.4" evidence="2"/>
<reference evidence="4" key="1">
    <citation type="journal article" date="2021" name="Nat. Commun.">
        <title>Genomic analyses provide insights into spinach domestication and the genetic basis of agronomic traits.</title>
        <authorList>
            <person name="Cai X."/>
            <person name="Sun X."/>
            <person name="Xu C."/>
            <person name="Sun H."/>
            <person name="Wang X."/>
            <person name="Ge C."/>
            <person name="Zhang Z."/>
            <person name="Wang Q."/>
            <person name="Fei Z."/>
            <person name="Jiao C."/>
            <person name="Wang Q."/>
        </authorList>
    </citation>
    <scope>NUCLEOTIDE SEQUENCE [LARGE SCALE GENOMIC DNA]</scope>
    <source>
        <strain evidence="4">cv. Varoflay</strain>
    </source>
</reference>
<evidence type="ECO:0000256" key="1">
    <source>
        <dbReference type="ARBA" id="ARBA00022801"/>
    </source>
</evidence>
<comment type="catalytic activity">
    <reaction evidence="2">
        <text>3-hydroxy-2-methylpropanoyl-CoA + H2O = 3-hydroxy-2-methylpropanoate + CoA + H(+)</text>
        <dbReference type="Rhea" id="RHEA:20888"/>
        <dbReference type="ChEBI" id="CHEBI:11805"/>
        <dbReference type="ChEBI" id="CHEBI:15377"/>
        <dbReference type="ChEBI" id="CHEBI:15378"/>
        <dbReference type="ChEBI" id="CHEBI:57287"/>
        <dbReference type="ChEBI" id="CHEBI:57340"/>
        <dbReference type="EC" id="3.1.2.4"/>
    </reaction>
</comment>
<feature type="domain" description="Enoyl-CoA hydratase/isomerase" evidence="3">
    <location>
        <begin position="54"/>
        <end position="103"/>
    </location>
</feature>
<comment type="pathway">
    <text evidence="2">Amino-acid degradation; L-valine degradation.</text>
</comment>
<dbReference type="PANTHER" id="PTHR43176:SF3">
    <property type="entry name" value="3-HYDROXYISOBUTYRYL-COA HYDROLASE, MITOCHONDRIAL"/>
    <property type="match status" value="1"/>
</dbReference>
<comment type="function">
    <text evidence="2">Hydrolyzes 3-hydroxyisobutyryl-CoA (HIBYL-CoA), a saline catabolite. Has high activity toward isobutyryl-CoA. Could be an isobutyryl-CoA dehydrogenase that functions in valine catabolism.</text>
</comment>
<dbReference type="Pfam" id="PF16113">
    <property type="entry name" value="ECH_2"/>
    <property type="match status" value="1"/>
</dbReference>
<dbReference type="InterPro" id="IPR045004">
    <property type="entry name" value="ECH_dom"/>
</dbReference>
<dbReference type="PANTHER" id="PTHR43176">
    <property type="entry name" value="3-HYDROXYISOBUTYRYL-COA HYDROLASE-RELATED"/>
    <property type="match status" value="1"/>
</dbReference>
<keyword evidence="1 2" id="KW-0378">Hydrolase</keyword>
<dbReference type="RefSeq" id="XP_056683445.1">
    <property type="nucleotide sequence ID" value="XM_056827467.1"/>
</dbReference>
<dbReference type="InterPro" id="IPR032259">
    <property type="entry name" value="HIBYL-CoA-H"/>
</dbReference>